<evidence type="ECO:0000256" key="1">
    <source>
        <dbReference type="SAM" id="SignalP"/>
    </source>
</evidence>
<protein>
    <submittedName>
        <fullName evidence="2">Conjugal transfer pilus assembly protein TraU</fullName>
    </submittedName>
</protein>
<dbReference type="Pfam" id="PF06834">
    <property type="entry name" value="TraU"/>
    <property type="match status" value="1"/>
</dbReference>
<keyword evidence="3" id="KW-1185">Reference proteome</keyword>
<name>A0ABY8SJQ1_9GAMM</name>
<feature type="chain" id="PRO_5047195239" evidence="1">
    <location>
        <begin position="28"/>
        <end position="336"/>
    </location>
</feature>
<evidence type="ECO:0000313" key="2">
    <source>
        <dbReference type="EMBL" id="WHP85889.1"/>
    </source>
</evidence>
<sequence length="336" mass="36717">MNPIYTRVGAALVILAAAWLPVAPVQADASCEGHFVNPITDVCWKCIFPLSIGSIKVGGSGEAPDTANPGSPLQFCPAPPPIFIRPGLAIGYWEPMALTDVTRSPGCMVNLGGFSINLGKTGTGTAGQSDKDVAGAFYHVHWYKYPLTYWLNIITSVGCLEGGDLDIAYLSEIDPTWVDSSLTTILNPEAVIFANPLAQGACAADALASAFHLPLDPLFWCAGAQGSMYPFNGWVSNEFSPLQSSVLVSERMAFKLHRQGQIMESIGKDKAVCYEYPTPIIPKERWRYQMVNMYPDSARCHPMGRSAMRWEAGHNAPNSKKNFGYLMWRKRNCVFL</sequence>
<gene>
    <name evidence="2" type="ORF">MQ095_20265</name>
</gene>
<organism evidence="2 3">
    <name type="scientific">Edwardsiella anguillarum</name>
    <dbReference type="NCBI Taxonomy" id="1821960"/>
    <lineage>
        <taxon>Bacteria</taxon>
        <taxon>Pseudomonadati</taxon>
        <taxon>Pseudomonadota</taxon>
        <taxon>Gammaproteobacteria</taxon>
        <taxon>Enterobacterales</taxon>
        <taxon>Hafniaceae</taxon>
        <taxon>Edwardsiella</taxon>
    </lineage>
</organism>
<evidence type="ECO:0000313" key="3">
    <source>
        <dbReference type="Proteomes" id="UP001238370"/>
    </source>
</evidence>
<keyword evidence="2" id="KW-0614">Plasmid</keyword>
<accession>A0ABY8SJQ1</accession>
<dbReference type="RefSeq" id="WP_283292383.1">
    <property type="nucleotide sequence ID" value="NZ_CP094303.1"/>
</dbReference>
<reference evidence="2 3" key="1">
    <citation type="submission" date="2022-03" db="EMBL/GenBank/DDBJ databases">
        <title>Survey of Intraspecific Variation of Edwardsiella anguillarum Isolates from Non-Anguillid Fish Host Originating from Varied Geographic Locations.</title>
        <authorList>
            <person name="Armwood A.R."/>
            <person name="Woodyard E."/>
            <person name="Waldbieser G.C."/>
            <person name="Camus A.C."/>
            <person name="Divya D."/>
            <person name="Tekedar H."/>
            <person name="Soto E."/>
            <person name="Stein C."/>
            <person name="Ucko M."/>
            <person name="Ware C."/>
            <person name="Griffin M.J."/>
        </authorList>
    </citation>
    <scope>NUCLEOTIDE SEQUENCE [LARGE SCALE GENOMIC DNA]</scope>
    <source>
        <strain evidence="2 3">R18-35-2</strain>
        <plasmid evidence="2 3">unnamed7</plasmid>
    </source>
</reference>
<dbReference type="EMBL" id="CP094303">
    <property type="protein sequence ID" value="WHP85889.1"/>
    <property type="molecule type" value="Genomic_DNA"/>
</dbReference>
<keyword evidence="1" id="KW-0732">Signal</keyword>
<proteinExistence type="predicted"/>
<dbReference type="NCBIfam" id="NF010297">
    <property type="entry name" value="PRK13737.1"/>
    <property type="match status" value="1"/>
</dbReference>
<feature type="signal peptide" evidence="1">
    <location>
        <begin position="1"/>
        <end position="27"/>
    </location>
</feature>
<dbReference type="InterPro" id="IPR009649">
    <property type="entry name" value="TraU"/>
</dbReference>
<geneLocation type="plasmid" evidence="2 3">
    <name>unnamed7</name>
</geneLocation>
<dbReference type="Proteomes" id="UP001238370">
    <property type="component" value="Plasmid unnamed7"/>
</dbReference>